<reference evidence="1" key="1">
    <citation type="submission" date="2018-02" db="EMBL/GenBank/DDBJ databases">
        <title>Rhizophora mucronata_Transcriptome.</title>
        <authorList>
            <person name="Meera S.P."/>
            <person name="Sreeshan A."/>
            <person name="Augustine A."/>
        </authorList>
    </citation>
    <scope>NUCLEOTIDE SEQUENCE</scope>
    <source>
        <tissue evidence="1">Leaf</tissue>
    </source>
</reference>
<dbReference type="EMBL" id="GGEC01057047">
    <property type="protein sequence ID" value="MBX37531.1"/>
    <property type="molecule type" value="Transcribed_RNA"/>
</dbReference>
<dbReference type="AlphaFoldDB" id="A0A2P2N4U9"/>
<evidence type="ECO:0000313" key="1">
    <source>
        <dbReference type="EMBL" id="MBX37531.1"/>
    </source>
</evidence>
<sequence>MKIRMVFQMMHTKHFYFNMLLHFQFG</sequence>
<name>A0A2P2N4U9_RHIMU</name>
<proteinExistence type="predicted"/>
<protein>
    <submittedName>
        <fullName evidence="1">Uncharacterized protein</fullName>
    </submittedName>
</protein>
<organism evidence="1">
    <name type="scientific">Rhizophora mucronata</name>
    <name type="common">Asiatic mangrove</name>
    <dbReference type="NCBI Taxonomy" id="61149"/>
    <lineage>
        <taxon>Eukaryota</taxon>
        <taxon>Viridiplantae</taxon>
        <taxon>Streptophyta</taxon>
        <taxon>Embryophyta</taxon>
        <taxon>Tracheophyta</taxon>
        <taxon>Spermatophyta</taxon>
        <taxon>Magnoliopsida</taxon>
        <taxon>eudicotyledons</taxon>
        <taxon>Gunneridae</taxon>
        <taxon>Pentapetalae</taxon>
        <taxon>rosids</taxon>
        <taxon>fabids</taxon>
        <taxon>Malpighiales</taxon>
        <taxon>Rhizophoraceae</taxon>
        <taxon>Rhizophora</taxon>
    </lineage>
</organism>
<accession>A0A2P2N4U9</accession>